<evidence type="ECO:0000256" key="1">
    <source>
        <dbReference type="ARBA" id="ARBA00011982"/>
    </source>
</evidence>
<evidence type="ECO:0000256" key="4">
    <source>
        <dbReference type="ARBA" id="ARBA00047304"/>
    </source>
</evidence>
<protein>
    <recommendedName>
        <fullName evidence="1">ADP-ribosyl cyclase/cyclic ADP-ribose hydrolase</fullName>
        <ecNumber evidence="1">3.2.2.6</ecNumber>
    </recommendedName>
</protein>
<feature type="domain" description="TIR" evidence="5">
    <location>
        <begin position="17"/>
        <end position="162"/>
    </location>
</feature>
<reference evidence="6" key="1">
    <citation type="submission" date="2023-10" db="EMBL/GenBank/DDBJ databases">
        <authorList>
            <person name="Domelevo Entfellner J.-B."/>
        </authorList>
    </citation>
    <scope>NUCLEOTIDE SEQUENCE</scope>
</reference>
<dbReference type="GO" id="GO:0007165">
    <property type="term" value="P:signal transduction"/>
    <property type="evidence" value="ECO:0007669"/>
    <property type="project" value="InterPro"/>
</dbReference>
<proteinExistence type="predicted"/>
<dbReference type="PANTHER" id="PTHR32009">
    <property type="entry name" value="TMV RESISTANCE PROTEIN N-LIKE"/>
    <property type="match status" value="1"/>
</dbReference>
<name>A0AA86SRE9_9FABA</name>
<dbReference type="InterPro" id="IPR035897">
    <property type="entry name" value="Toll_tir_struct_dom_sf"/>
</dbReference>
<dbReference type="AlphaFoldDB" id="A0AA86SRE9"/>
<dbReference type="PROSITE" id="PS50104">
    <property type="entry name" value="TIR"/>
    <property type="match status" value="1"/>
</dbReference>
<dbReference type="EMBL" id="OY731405">
    <property type="protein sequence ID" value="CAJ1971128.1"/>
    <property type="molecule type" value="Genomic_DNA"/>
</dbReference>
<sequence length="162" mass="18668">MLRGESSSDSPDASSRWSYHVFLSFRTEGDHIDFADNLRASLQRKGISTFRYDQQAERGDMIWEKVQEAIEKSVVAIVLLSENYASSSWCLDELRKILDLGKPVVPVFYDVDPSDVRHQRNSFFKAFKEHEIRSEEDKLKVPKWRESLKTVAGFSGCVSKNM</sequence>
<dbReference type="InterPro" id="IPR000157">
    <property type="entry name" value="TIR_dom"/>
</dbReference>
<organism evidence="6 7">
    <name type="scientific">Sphenostylis stenocarpa</name>
    <dbReference type="NCBI Taxonomy" id="92480"/>
    <lineage>
        <taxon>Eukaryota</taxon>
        <taxon>Viridiplantae</taxon>
        <taxon>Streptophyta</taxon>
        <taxon>Embryophyta</taxon>
        <taxon>Tracheophyta</taxon>
        <taxon>Spermatophyta</taxon>
        <taxon>Magnoliopsida</taxon>
        <taxon>eudicotyledons</taxon>
        <taxon>Gunneridae</taxon>
        <taxon>Pentapetalae</taxon>
        <taxon>rosids</taxon>
        <taxon>fabids</taxon>
        <taxon>Fabales</taxon>
        <taxon>Fabaceae</taxon>
        <taxon>Papilionoideae</taxon>
        <taxon>50 kb inversion clade</taxon>
        <taxon>NPAAA clade</taxon>
        <taxon>indigoferoid/millettioid clade</taxon>
        <taxon>Phaseoleae</taxon>
        <taxon>Sphenostylis</taxon>
    </lineage>
</organism>
<dbReference type="SUPFAM" id="SSF52200">
    <property type="entry name" value="Toll/Interleukin receptor TIR domain"/>
    <property type="match status" value="1"/>
</dbReference>
<dbReference type="PANTHER" id="PTHR32009:SF39">
    <property type="entry name" value="TIR DOMAIN-CONTAINING PROTEIN"/>
    <property type="match status" value="1"/>
</dbReference>
<accession>A0AA86SRE9</accession>
<gene>
    <name evidence="6" type="ORF">AYBTSS11_LOCUS23126</name>
</gene>
<dbReference type="SMART" id="SM00255">
    <property type="entry name" value="TIR"/>
    <property type="match status" value="1"/>
</dbReference>
<dbReference type="GO" id="GO:0061809">
    <property type="term" value="F:NAD+ nucleosidase activity, cyclic ADP-ribose generating"/>
    <property type="evidence" value="ECO:0007669"/>
    <property type="project" value="UniProtKB-EC"/>
</dbReference>
<evidence type="ECO:0000313" key="6">
    <source>
        <dbReference type="EMBL" id="CAJ1971128.1"/>
    </source>
</evidence>
<keyword evidence="3" id="KW-0520">NAD</keyword>
<dbReference type="Gramene" id="rna-AYBTSS11_LOCUS23126">
    <property type="protein sequence ID" value="CAJ1971128.1"/>
    <property type="gene ID" value="gene-AYBTSS11_LOCUS23126"/>
</dbReference>
<evidence type="ECO:0000259" key="5">
    <source>
        <dbReference type="PROSITE" id="PS50104"/>
    </source>
</evidence>
<evidence type="ECO:0000313" key="7">
    <source>
        <dbReference type="Proteomes" id="UP001189624"/>
    </source>
</evidence>
<dbReference type="Gene3D" id="3.40.50.10140">
    <property type="entry name" value="Toll/interleukin-1 receptor homology (TIR) domain"/>
    <property type="match status" value="1"/>
</dbReference>
<keyword evidence="2" id="KW-0378">Hydrolase</keyword>
<dbReference type="Pfam" id="PF01582">
    <property type="entry name" value="TIR"/>
    <property type="match status" value="1"/>
</dbReference>
<evidence type="ECO:0000256" key="3">
    <source>
        <dbReference type="ARBA" id="ARBA00023027"/>
    </source>
</evidence>
<dbReference type="EC" id="3.2.2.6" evidence="1"/>
<comment type="catalytic activity">
    <reaction evidence="4">
        <text>NAD(+) + H2O = ADP-D-ribose + nicotinamide + H(+)</text>
        <dbReference type="Rhea" id="RHEA:16301"/>
        <dbReference type="ChEBI" id="CHEBI:15377"/>
        <dbReference type="ChEBI" id="CHEBI:15378"/>
        <dbReference type="ChEBI" id="CHEBI:17154"/>
        <dbReference type="ChEBI" id="CHEBI:57540"/>
        <dbReference type="ChEBI" id="CHEBI:57967"/>
        <dbReference type="EC" id="3.2.2.6"/>
    </reaction>
    <physiologicalReaction direction="left-to-right" evidence="4">
        <dbReference type="Rhea" id="RHEA:16302"/>
    </physiologicalReaction>
</comment>
<keyword evidence="7" id="KW-1185">Reference proteome</keyword>
<evidence type="ECO:0000256" key="2">
    <source>
        <dbReference type="ARBA" id="ARBA00022801"/>
    </source>
</evidence>
<dbReference type="Proteomes" id="UP001189624">
    <property type="component" value="Chromosome 8"/>
</dbReference>